<sequence length="182" mass="20651">MKETRVSADEPMPKGYGLLPKGIPYKTLHCRKLTHAAGKTLYIVIDAQKRQLGLRAPKYILREVRQQAKDTLSARRAAVQKRDQSALRAAAGELEKQFPKLPKEEKSMILDHGFRKYSGRVGRTGTLPLPRKALLAVIAHVRHKHTKYDALLAYGAKKTWARQAINKKIESILRDWGYAGDW</sequence>
<comment type="caution">
    <text evidence="2">The sequence shown here is derived from an EMBL/GenBank/DDBJ whole genome shotgun (WGS) entry which is preliminary data.</text>
</comment>
<dbReference type="AlphaFoldDB" id="A0A9P4TKU5"/>
<reference evidence="2" key="1">
    <citation type="submission" date="2019-04" db="EMBL/GenBank/DDBJ databases">
        <title>Sequencing of skin fungus with MAO and IRED activity.</title>
        <authorList>
            <person name="Marsaioli A.J."/>
            <person name="Bonatto J.M.C."/>
            <person name="Reis Junior O."/>
        </authorList>
    </citation>
    <scope>NUCLEOTIDE SEQUENCE</scope>
    <source>
        <strain evidence="2">30M1</strain>
    </source>
</reference>
<keyword evidence="3" id="KW-1185">Reference proteome</keyword>
<dbReference type="EMBL" id="SWKU01000002">
    <property type="protein sequence ID" value="KAF3009492.1"/>
    <property type="molecule type" value="Genomic_DNA"/>
</dbReference>
<evidence type="ECO:0000313" key="3">
    <source>
        <dbReference type="Proteomes" id="UP000801428"/>
    </source>
</evidence>
<dbReference type="InterPro" id="IPR018744">
    <property type="entry name" value="DUF2293"/>
</dbReference>
<dbReference type="OrthoDB" id="5381833at2759"/>
<name>A0A9P4TKU5_CURKU</name>
<accession>A0A9P4TKU5</accession>
<feature type="domain" description="DUF2293" evidence="1">
    <location>
        <begin position="94"/>
        <end position="177"/>
    </location>
</feature>
<evidence type="ECO:0000313" key="2">
    <source>
        <dbReference type="EMBL" id="KAF3009492.1"/>
    </source>
</evidence>
<gene>
    <name evidence="2" type="ORF">E8E13_003349</name>
</gene>
<organism evidence="2 3">
    <name type="scientific">Curvularia kusanoi</name>
    <name type="common">Cochliobolus kusanoi</name>
    <dbReference type="NCBI Taxonomy" id="90978"/>
    <lineage>
        <taxon>Eukaryota</taxon>
        <taxon>Fungi</taxon>
        <taxon>Dikarya</taxon>
        <taxon>Ascomycota</taxon>
        <taxon>Pezizomycotina</taxon>
        <taxon>Dothideomycetes</taxon>
        <taxon>Pleosporomycetidae</taxon>
        <taxon>Pleosporales</taxon>
        <taxon>Pleosporineae</taxon>
        <taxon>Pleosporaceae</taxon>
        <taxon>Curvularia</taxon>
    </lineage>
</organism>
<dbReference type="PANTHER" id="PTHR38113">
    <property type="match status" value="1"/>
</dbReference>
<proteinExistence type="predicted"/>
<protein>
    <recommendedName>
        <fullName evidence="1">DUF2293 domain-containing protein</fullName>
    </recommendedName>
</protein>
<dbReference type="Pfam" id="PF10056">
    <property type="entry name" value="DUF2293"/>
    <property type="match status" value="1"/>
</dbReference>
<dbReference type="PANTHER" id="PTHR38113:SF2">
    <property type="entry name" value="DUF2293 DOMAIN-CONTAINING PROTEIN"/>
    <property type="match status" value="1"/>
</dbReference>
<evidence type="ECO:0000259" key="1">
    <source>
        <dbReference type="Pfam" id="PF10056"/>
    </source>
</evidence>
<dbReference type="Proteomes" id="UP000801428">
    <property type="component" value="Unassembled WGS sequence"/>
</dbReference>